<feature type="transmembrane region" description="Helical" evidence="1">
    <location>
        <begin position="293"/>
        <end position="315"/>
    </location>
</feature>
<keyword evidence="3" id="KW-1185">Reference proteome</keyword>
<dbReference type="GO" id="GO:0140359">
    <property type="term" value="F:ABC-type transporter activity"/>
    <property type="evidence" value="ECO:0007669"/>
    <property type="project" value="InterPro"/>
</dbReference>
<dbReference type="PANTHER" id="PTHR43471">
    <property type="entry name" value="ABC TRANSPORTER PERMEASE"/>
    <property type="match status" value="1"/>
</dbReference>
<keyword evidence="1" id="KW-1133">Transmembrane helix</keyword>
<dbReference type="PANTHER" id="PTHR43471:SF14">
    <property type="entry name" value="ABC-2 TYPE TRANSPORT SYSTEM PERMEASE PROTEIN"/>
    <property type="match status" value="1"/>
</dbReference>
<feature type="transmembrane region" description="Helical" evidence="1">
    <location>
        <begin position="76"/>
        <end position="100"/>
    </location>
</feature>
<dbReference type="EMBL" id="BKAJ01000032">
    <property type="protein sequence ID" value="GEP54745.1"/>
    <property type="molecule type" value="Genomic_DNA"/>
</dbReference>
<evidence type="ECO:0000313" key="3">
    <source>
        <dbReference type="Proteomes" id="UP000321058"/>
    </source>
</evidence>
<dbReference type="Pfam" id="PF12679">
    <property type="entry name" value="ABC2_membrane_2"/>
    <property type="match status" value="1"/>
</dbReference>
<comment type="caution">
    <text evidence="2">The sequence shown here is derived from an EMBL/GenBank/DDBJ whole genome shotgun (WGS) entry which is preliminary data.</text>
</comment>
<feature type="transmembrane region" description="Helical" evidence="1">
    <location>
        <begin position="121"/>
        <end position="154"/>
    </location>
</feature>
<keyword evidence="1" id="KW-0812">Transmembrane</keyword>
<accession>A0A512N6Y2</accession>
<reference evidence="2 3" key="1">
    <citation type="submission" date="2019-07" db="EMBL/GenBank/DDBJ databases">
        <title>Whole genome shotgun sequence of Reyranella soli NBRC 108950.</title>
        <authorList>
            <person name="Hosoyama A."/>
            <person name="Uohara A."/>
            <person name="Ohji S."/>
            <person name="Ichikawa N."/>
        </authorList>
    </citation>
    <scope>NUCLEOTIDE SEQUENCE [LARGE SCALE GENOMIC DNA]</scope>
    <source>
        <strain evidence="2 3">NBRC 108950</strain>
    </source>
</reference>
<evidence type="ECO:0000256" key="1">
    <source>
        <dbReference type="SAM" id="Phobius"/>
    </source>
</evidence>
<dbReference type="RefSeq" id="WP_147148595.1">
    <property type="nucleotide sequence ID" value="NZ_BKAJ01000032.1"/>
</dbReference>
<organism evidence="2 3">
    <name type="scientific">Reyranella soli</name>
    <dbReference type="NCBI Taxonomy" id="1230389"/>
    <lineage>
        <taxon>Bacteria</taxon>
        <taxon>Pseudomonadati</taxon>
        <taxon>Pseudomonadota</taxon>
        <taxon>Alphaproteobacteria</taxon>
        <taxon>Hyphomicrobiales</taxon>
        <taxon>Reyranellaceae</taxon>
        <taxon>Reyranella</taxon>
    </lineage>
</organism>
<sequence>MPRSAVRVGSPFTGLAPVFMKELSDHLSSMRMMVLTLFVIVFGALPVGFALQDLRNVVVSDPYLFLRIFTVTPERVGLSFIVALNFIIPLMAIGLGFDSVNSEFNRRTLSRVLSQPIYRDALLLGKFLGGLTTLAVALVALWLIVLGAGLLLLGLPPRGVEVARGIGFLVVAIAYGGVWLAVAMLFSVIFRSTATSALCALGLWLFFFILWPMIASAITIGFAPAQVTSIDQYVAIQELGLALQRLSPGTLFSEAVVGLLNPETRTLGFMLPMQMRGAIPEAPLPLDQSLILIWPQLTGLVAGMIVVFAVAYVVFQREEVRA</sequence>
<dbReference type="GO" id="GO:0005886">
    <property type="term" value="C:plasma membrane"/>
    <property type="evidence" value="ECO:0007669"/>
    <property type="project" value="UniProtKB-SubCell"/>
</dbReference>
<gene>
    <name evidence="2" type="ORF">RSO01_19110</name>
</gene>
<proteinExistence type="predicted"/>
<keyword evidence="1" id="KW-0472">Membrane</keyword>
<dbReference type="Proteomes" id="UP000321058">
    <property type="component" value="Unassembled WGS sequence"/>
</dbReference>
<dbReference type="AlphaFoldDB" id="A0A512N6Y2"/>
<evidence type="ECO:0000313" key="2">
    <source>
        <dbReference type="EMBL" id="GEP54745.1"/>
    </source>
</evidence>
<dbReference type="OrthoDB" id="9795677at2"/>
<feature type="transmembrane region" description="Helical" evidence="1">
    <location>
        <begin position="166"/>
        <end position="190"/>
    </location>
</feature>
<feature type="transmembrane region" description="Helical" evidence="1">
    <location>
        <begin position="197"/>
        <end position="223"/>
    </location>
</feature>
<name>A0A512N6Y2_9HYPH</name>
<protein>
    <submittedName>
        <fullName evidence="2">ABC transporter permease</fullName>
    </submittedName>
</protein>